<dbReference type="Gene3D" id="2.10.10.20">
    <property type="entry name" value="Carbohydrate-binding module superfamily 5/12"/>
    <property type="match status" value="1"/>
</dbReference>
<dbReference type="SUPFAM" id="SSF51055">
    <property type="entry name" value="Carbohydrate binding domain"/>
    <property type="match status" value="1"/>
</dbReference>
<dbReference type="RefSeq" id="WP_377500696.1">
    <property type="nucleotide sequence ID" value="NZ_JBHMDO010000047.1"/>
</dbReference>
<organism evidence="5 6">
    <name type="scientific">Paenibacillus aurantiacus</name>
    <dbReference type="NCBI Taxonomy" id="1936118"/>
    <lineage>
        <taxon>Bacteria</taxon>
        <taxon>Bacillati</taxon>
        <taxon>Bacillota</taxon>
        <taxon>Bacilli</taxon>
        <taxon>Bacillales</taxon>
        <taxon>Paenibacillaceae</taxon>
        <taxon>Paenibacillus</taxon>
    </lineage>
</organism>
<keyword evidence="2" id="KW-0624">Polysaccharide degradation</keyword>
<dbReference type="SUPFAM" id="SSF51126">
    <property type="entry name" value="Pectin lyase-like"/>
    <property type="match status" value="1"/>
</dbReference>
<evidence type="ECO:0000259" key="4">
    <source>
        <dbReference type="SMART" id="SM00495"/>
    </source>
</evidence>
<dbReference type="Proteomes" id="UP001589747">
    <property type="component" value="Unassembled WGS sequence"/>
</dbReference>
<dbReference type="InterPro" id="IPR006626">
    <property type="entry name" value="PbH1"/>
</dbReference>
<dbReference type="CDD" id="cd12215">
    <property type="entry name" value="ChiC_BD"/>
    <property type="match status" value="1"/>
</dbReference>
<sequence>MMTVGEQAGLAKRGTMLLLGLLLAVSAMVMTGIAIAKPQSVAAAACTAPSWSATAVYNGGAQVTHQNKLWQAKWWTSGEEPGTTGQSGVWADQGACDSGSGGGTPTPQPPAAGAIACSTASCLHSALKNVQPGQRIVLSAGTYTGSFSSGVNGTAASPITIESADPNNLAILSGYSAGSGYALQVTGDYWRIKNLKFTNAQKGIMLDNANYTLITGVEVYNIGYEGVHFRDGSSYNTIENSYIHDTGKTGAGYGEGVYVGSADGASYNPNTHYNTIRGVVIGPNVTAEHIDIKERTVGTLVENCTFYGEGISGANYADSFIDVKGNEAVIRNNIGYQNNNNVLVDAFQLHEIIAGWGINNQFNNNTVYLTNSAVYVVGAYSNSNATAKGNTRSPAGNMYRGNVTVQ</sequence>
<dbReference type="SMART" id="SM00710">
    <property type="entry name" value="PbH1"/>
    <property type="match status" value="6"/>
</dbReference>
<feature type="region of interest" description="Disordered" evidence="3">
    <location>
        <begin position="387"/>
        <end position="406"/>
    </location>
</feature>
<keyword evidence="2" id="KW-0119">Carbohydrate metabolism</keyword>
<accession>A0ABV5KZU8</accession>
<evidence type="ECO:0000256" key="3">
    <source>
        <dbReference type="SAM" id="MobiDB-lite"/>
    </source>
</evidence>
<keyword evidence="6" id="KW-1185">Reference proteome</keyword>
<protein>
    <submittedName>
        <fullName evidence="5">Right-handed parallel beta-helix repeat-containing protein</fullName>
    </submittedName>
</protein>
<gene>
    <name evidence="5" type="ORF">ACFFSY_28770</name>
</gene>
<reference evidence="5 6" key="1">
    <citation type="submission" date="2024-09" db="EMBL/GenBank/DDBJ databases">
        <authorList>
            <person name="Sun Q."/>
            <person name="Mori K."/>
        </authorList>
    </citation>
    <scope>NUCLEOTIDE SEQUENCE [LARGE SCALE GENOMIC DNA]</scope>
    <source>
        <strain evidence="5 6">TISTR 2452</strain>
    </source>
</reference>
<feature type="domain" description="Chitin-binding type-3" evidence="4">
    <location>
        <begin position="48"/>
        <end position="93"/>
    </location>
</feature>
<comment type="caution">
    <text evidence="5">The sequence shown here is derived from an EMBL/GenBank/DDBJ whole genome shotgun (WGS) entry which is preliminary data.</text>
</comment>
<dbReference type="InterPro" id="IPR003610">
    <property type="entry name" value="CBM5/12"/>
</dbReference>
<keyword evidence="1" id="KW-0378">Hydrolase</keyword>
<feature type="region of interest" description="Disordered" evidence="3">
    <location>
        <begin position="77"/>
        <end position="110"/>
    </location>
</feature>
<dbReference type="InterPro" id="IPR039448">
    <property type="entry name" value="Beta_helix"/>
</dbReference>
<dbReference type="Pfam" id="PF13229">
    <property type="entry name" value="Beta_helix"/>
    <property type="match status" value="1"/>
</dbReference>
<evidence type="ECO:0000313" key="5">
    <source>
        <dbReference type="EMBL" id="MFB9329953.1"/>
    </source>
</evidence>
<name>A0ABV5KZU8_9BACL</name>
<dbReference type="InterPro" id="IPR011050">
    <property type="entry name" value="Pectin_lyase_fold/virulence"/>
</dbReference>
<proteinExistence type="predicted"/>
<dbReference type="SMART" id="SM00495">
    <property type="entry name" value="ChtBD3"/>
    <property type="match status" value="1"/>
</dbReference>
<dbReference type="EMBL" id="JBHMDO010000047">
    <property type="protein sequence ID" value="MFB9329953.1"/>
    <property type="molecule type" value="Genomic_DNA"/>
</dbReference>
<dbReference type="InterPro" id="IPR036573">
    <property type="entry name" value="CBM_sf_5/12"/>
</dbReference>
<evidence type="ECO:0000256" key="2">
    <source>
        <dbReference type="ARBA" id="ARBA00023326"/>
    </source>
</evidence>
<evidence type="ECO:0000256" key="1">
    <source>
        <dbReference type="ARBA" id="ARBA00022801"/>
    </source>
</evidence>
<dbReference type="InterPro" id="IPR012334">
    <property type="entry name" value="Pectin_lyas_fold"/>
</dbReference>
<dbReference type="Gene3D" id="2.160.20.10">
    <property type="entry name" value="Single-stranded right-handed beta-helix, Pectin lyase-like"/>
    <property type="match status" value="1"/>
</dbReference>
<evidence type="ECO:0000313" key="6">
    <source>
        <dbReference type="Proteomes" id="UP001589747"/>
    </source>
</evidence>
<dbReference type="Pfam" id="PF02839">
    <property type="entry name" value="CBM_5_12"/>
    <property type="match status" value="1"/>
</dbReference>